<dbReference type="SUPFAM" id="SSF117281">
    <property type="entry name" value="Kelch motif"/>
    <property type="match status" value="1"/>
</dbReference>
<dbReference type="SMART" id="SM00612">
    <property type="entry name" value="Kelch"/>
    <property type="match status" value="4"/>
</dbReference>
<keyword evidence="2" id="KW-0677">Repeat</keyword>
<dbReference type="InterPro" id="IPR017096">
    <property type="entry name" value="BTB-kelch_protein"/>
</dbReference>
<gene>
    <name evidence="4" type="ORF">scyTo_0002215</name>
</gene>
<dbReference type="Pfam" id="PF07707">
    <property type="entry name" value="BACK"/>
    <property type="match status" value="1"/>
</dbReference>
<dbReference type="InterPro" id="IPR006652">
    <property type="entry name" value="Kelch_1"/>
</dbReference>
<proteinExistence type="predicted"/>
<dbReference type="Gene3D" id="3.30.710.10">
    <property type="entry name" value="Potassium Channel Kv1.1, Chain A"/>
    <property type="match status" value="1"/>
</dbReference>
<dbReference type="OMA" id="RNVVGYD"/>
<evidence type="ECO:0000256" key="2">
    <source>
        <dbReference type="ARBA" id="ARBA00022737"/>
    </source>
</evidence>
<dbReference type="AlphaFoldDB" id="A0A401PIC0"/>
<sequence length="655" mass="71321">MDETDNRLQGGSATPQACGWKVRQLAPFGQPRPGWAPPPVREQDAATRLAMSAGEDGTSYFLALCPSHGESVLAQYQGLRDDRLLCDVVLVAEGAEFRAHRSLLACASDYFRSMFKDHTRESRQSVVHLHTVSASGLRHVLDFIYTSCLALSPESLPQTLETAAYLQVLEAVSLCSRYLVSSLSPGSCCQAANLAARFALAEARGRAEGYIAANLWRLLAADSGLLELNAESLAAVLESERLPLLREEALLDLLLAWLEREAGRWEREAAGLLPRLRYCLLPGAALQRLAAHPRLLGPGLGQVQQLVCQALDYHRAESRQPALQSPQSRLRVGGEGRLLLAGGVLLRQGAVQSLWALDPASRQWSPLGGGGPGVQHHCVCVLANFLFVLGGEEAGAAELEDCKAARPAIRRQVDRYDPRFDRWSRLASMRCRRAQFSCCVLDGCLFALGGRCGLGASLAAVELYDPGSGRWDAVRSLPVKLHGHASAVHADTIYVSGGRAGGLAEAGDTGKDMFSFHPAEGQWKSCPPMAIARFGHQMATVGDRIFSFVGMYEPFCDIECYEPLRRQWQRLRPLLLDRSCYGLAVWGSGIYLVGGKKWRNSQEVAAQDAVLYDTATDSWTEVCKLPLPFCGSQCAVLQLPDLPPDTGQGHGQLHR</sequence>
<comment type="caution">
    <text evidence="4">The sequence shown here is derived from an EMBL/GenBank/DDBJ whole genome shotgun (WGS) entry which is preliminary data.</text>
</comment>
<dbReference type="InterPro" id="IPR011705">
    <property type="entry name" value="BACK"/>
</dbReference>
<reference evidence="4 5" key="1">
    <citation type="journal article" date="2018" name="Nat. Ecol. Evol.">
        <title>Shark genomes provide insights into elasmobranch evolution and the origin of vertebrates.</title>
        <authorList>
            <person name="Hara Y"/>
            <person name="Yamaguchi K"/>
            <person name="Onimaru K"/>
            <person name="Kadota M"/>
            <person name="Koyanagi M"/>
            <person name="Keeley SD"/>
            <person name="Tatsumi K"/>
            <person name="Tanaka K"/>
            <person name="Motone F"/>
            <person name="Kageyama Y"/>
            <person name="Nozu R"/>
            <person name="Adachi N"/>
            <person name="Nishimura O"/>
            <person name="Nakagawa R"/>
            <person name="Tanegashima C"/>
            <person name="Kiyatake I"/>
            <person name="Matsumoto R"/>
            <person name="Murakumo K"/>
            <person name="Nishida K"/>
            <person name="Terakita A"/>
            <person name="Kuratani S"/>
            <person name="Sato K"/>
            <person name="Hyodo S Kuraku.S."/>
        </authorList>
    </citation>
    <scope>NUCLEOTIDE SEQUENCE [LARGE SCALE GENOMIC DNA]</scope>
</reference>
<dbReference type="SMART" id="SM00875">
    <property type="entry name" value="BACK"/>
    <property type="match status" value="1"/>
</dbReference>
<dbReference type="OrthoDB" id="10027872at2759"/>
<dbReference type="Gene3D" id="1.25.40.420">
    <property type="match status" value="1"/>
</dbReference>
<evidence type="ECO:0000256" key="1">
    <source>
        <dbReference type="ARBA" id="ARBA00022441"/>
    </source>
</evidence>
<dbReference type="SUPFAM" id="SSF54695">
    <property type="entry name" value="POZ domain"/>
    <property type="match status" value="1"/>
</dbReference>
<dbReference type="InterPro" id="IPR011333">
    <property type="entry name" value="SKP1/BTB/POZ_sf"/>
</dbReference>
<dbReference type="Gene3D" id="2.120.10.80">
    <property type="entry name" value="Kelch-type beta propeller"/>
    <property type="match status" value="2"/>
</dbReference>
<organism evidence="4 5">
    <name type="scientific">Scyliorhinus torazame</name>
    <name type="common">Cloudy catshark</name>
    <name type="synonym">Catulus torazame</name>
    <dbReference type="NCBI Taxonomy" id="75743"/>
    <lineage>
        <taxon>Eukaryota</taxon>
        <taxon>Metazoa</taxon>
        <taxon>Chordata</taxon>
        <taxon>Craniata</taxon>
        <taxon>Vertebrata</taxon>
        <taxon>Chondrichthyes</taxon>
        <taxon>Elasmobranchii</taxon>
        <taxon>Galeomorphii</taxon>
        <taxon>Galeoidea</taxon>
        <taxon>Carcharhiniformes</taxon>
        <taxon>Scyliorhinidae</taxon>
        <taxon>Scyliorhinus</taxon>
    </lineage>
</organism>
<evidence type="ECO:0000313" key="5">
    <source>
        <dbReference type="Proteomes" id="UP000288216"/>
    </source>
</evidence>
<dbReference type="STRING" id="75743.A0A401PIC0"/>
<name>A0A401PIC0_SCYTO</name>
<evidence type="ECO:0000259" key="3">
    <source>
        <dbReference type="PROSITE" id="PS50097"/>
    </source>
</evidence>
<dbReference type="PIRSF" id="PIRSF037037">
    <property type="entry name" value="Kelch-like_protein_gigaxonin"/>
    <property type="match status" value="1"/>
</dbReference>
<dbReference type="InterPro" id="IPR015915">
    <property type="entry name" value="Kelch-typ_b-propeller"/>
</dbReference>
<dbReference type="PROSITE" id="PS50097">
    <property type="entry name" value="BTB"/>
    <property type="match status" value="1"/>
</dbReference>
<evidence type="ECO:0000313" key="4">
    <source>
        <dbReference type="EMBL" id="GCB72838.1"/>
    </source>
</evidence>
<dbReference type="PANTHER" id="PTHR45632:SF8">
    <property type="entry name" value="KELCH-LIKE PROTEIN 34"/>
    <property type="match status" value="1"/>
</dbReference>
<dbReference type="InterPro" id="IPR000210">
    <property type="entry name" value="BTB/POZ_dom"/>
</dbReference>
<dbReference type="Pfam" id="PF00651">
    <property type="entry name" value="BTB"/>
    <property type="match status" value="1"/>
</dbReference>
<keyword evidence="1" id="KW-0880">Kelch repeat</keyword>
<protein>
    <recommendedName>
        <fullName evidence="3">BTB domain-containing protein</fullName>
    </recommendedName>
</protein>
<dbReference type="Pfam" id="PF24681">
    <property type="entry name" value="Kelch_KLHDC2_KLHL20_DRC7"/>
    <property type="match status" value="1"/>
</dbReference>
<accession>A0A401PIC0</accession>
<feature type="domain" description="BTB" evidence="3">
    <location>
        <begin position="86"/>
        <end position="153"/>
    </location>
</feature>
<dbReference type="PANTHER" id="PTHR45632">
    <property type="entry name" value="LD33804P"/>
    <property type="match status" value="1"/>
</dbReference>
<keyword evidence="5" id="KW-1185">Reference proteome</keyword>
<dbReference type="EMBL" id="BFAA01000538">
    <property type="protein sequence ID" value="GCB72838.1"/>
    <property type="molecule type" value="Genomic_DNA"/>
</dbReference>
<dbReference type="Proteomes" id="UP000288216">
    <property type="component" value="Unassembled WGS sequence"/>
</dbReference>
<dbReference type="SMART" id="SM00225">
    <property type="entry name" value="BTB"/>
    <property type="match status" value="1"/>
</dbReference>